<reference evidence="2 3" key="1">
    <citation type="submission" date="2016-02" db="EMBL/GenBank/DDBJ databases">
        <title>Complete genome of Sinomonas atrocyanea KCTC 3377.</title>
        <authorList>
            <person name="Kim K.M."/>
        </authorList>
    </citation>
    <scope>NUCLEOTIDE SEQUENCE [LARGE SCALE GENOMIC DNA]</scope>
    <source>
        <strain evidence="2 3">KCTC 3377</strain>
    </source>
</reference>
<dbReference type="GO" id="GO:0016530">
    <property type="term" value="F:metallochaperone activity"/>
    <property type="evidence" value="ECO:0007669"/>
    <property type="project" value="TreeGrafter"/>
</dbReference>
<gene>
    <name evidence="2" type="ORF">SA2016_3039</name>
</gene>
<dbReference type="Pfam" id="PF02613">
    <property type="entry name" value="Nitrate_red_del"/>
    <property type="match status" value="1"/>
</dbReference>
<dbReference type="RefSeq" id="WP_066499580.1">
    <property type="nucleotide sequence ID" value="NZ_BJMO01000008.1"/>
</dbReference>
<dbReference type="KEGG" id="satk:SA2016_3039"/>
<evidence type="ECO:0000313" key="3">
    <source>
        <dbReference type="Proteomes" id="UP000070134"/>
    </source>
</evidence>
<dbReference type="InterPro" id="IPR020945">
    <property type="entry name" value="DMSO/NO3_reduct_chaperone"/>
</dbReference>
<protein>
    <submittedName>
        <fullName evidence="2">Nitrate reductase</fullName>
    </submittedName>
</protein>
<sequence>MRASDSHRRVLYAAAAALLDYPGPRVRGMLPTVRAALAELPGPLPRLLEGTAAQIADDGEAVACRRYVDTFDLSRRHALHLSYWTDGDTRRRGETLGKFKQRYRESGWLVNLGGELPDFLPLVLEFTARVDFAAGRDLLQEYRASVELLRIELAADSPVYAPVLEAICATLPGPSPTSRAEAMALAGPPPVEQVGLEPFDPRLLPLAERRSGAPRELAEGAR</sequence>
<dbReference type="NCBIfam" id="TIGR00684">
    <property type="entry name" value="narJ"/>
    <property type="match status" value="1"/>
</dbReference>
<dbReference type="InterPro" id="IPR036411">
    <property type="entry name" value="TorD-like_sf"/>
</dbReference>
<name>A0A127A4J0_9MICC</name>
<dbReference type="PANTHER" id="PTHR43680">
    <property type="entry name" value="NITRATE REDUCTASE MOLYBDENUM COFACTOR ASSEMBLY CHAPERONE"/>
    <property type="match status" value="1"/>
</dbReference>
<evidence type="ECO:0000256" key="1">
    <source>
        <dbReference type="ARBA" id="ARBA00023063"/>
    </source>
</evidence>
<dbReference type="SUPFAM" id="SSF89155">
    <property type="entry name" value="TorD-like"/>
    <property type="match status" value="1"/>
</dbReference>
<dbReference type="GO" id="GO:0042128">
    <property type="term" value="P:nitrate assimilation"/>
    <property type="evidence" value="ECO:0007669"/>
    <property type="project" value="UniProtKB-KW"/>
</dbReference>
<evidence type="ECO:0000313" key="2">
    <source>
        <dbReference type="EMBL" id="AMM33704.1"/>
    </source>
</evidence>
<accession>A0A127A4J0</accession>
<keyword evidence="1" id="KW-0534">Nitrate assimilation</keyword>
<proteinExistence type="predicted"/>
<dbReference type="EMBL" id="CP014518">
    <property type="protein sequence ID" value="AMM33704.1"/>
    <property type="molecule type" value="Genomic_DNA"/>
</dbReference>
<dbReference type="Proteomes" id="UP000070134">
    <property type="component" value="Chromosome"/>
</dbReference>
<dbReference type="AlphaFoldDB" id="A0A127A4J0"/>
<dbReference type="PATRIC" id="fig|37927.3.peg.3120"/>
<organism evidence="2 3">
    <name type="scientific">Sinomonas atrocyanea</name>
    <dbReference type="NCBI Taxonomy" id="37927"/>
    <lineage>
        <taxon>Bacteria</taxon>
        <taxon>Bacillati</taxon>
        <taxon>Actinomycetota</taxon>
        <taxon>Actinomycetes</taxon>
        <taxon>Micrococcales</taxon>
        <taxon>Micrococcaceae</taxon>
        <taxon>Sinomonas</taxon>
    </lineage>
</organism>
<dbReference type="STRING" id="37927.SA2016_3039"/>
<dbReference type="GO" id="GO:0051082">
    <property type="term" value="F:unfolded protein binding"/>
    <property type="evidence" value="ECO:0007669"/>
    <property type="project" value="InterPro"/>
</dbReference>
<keyword evidence="3" id="KW-1185">Reference proteome</keyword>
<dbReference type="GO" id="GO:0051131">
    <property type="term" value="P:chaperone-mediated protein complex assembly"/>
    <property type="evidence" value="ECO:0007669"/>
    <property type="project" value="InterPro"/>
</dbReference>
<dbReference type="InterPro" id="IPR003765">
    <property type="entry name" value="NO3_reductase_chaperone_NarJ"/>
</dbReference>
<dbReference type="PANTHER" id="PTHR43680:SF2">
    <property type="entry name" value="NITRATE REDUCTASE MOLYBDENUM COFACTOR ASSEMBLY CHAPERONE NARJ"/>
    <property type="match status" value="1"/>
</dbReference>